<feature type="compositionally biased region" description="Low complexity" evidence="1">
    <location>
        <begin position="723"/>
        <end position="733"/>
    </location>
</feature>
<dbReference type="GeneID" id="108701456"/>
<dbReference type="InterPro" id="IPR031440">
    <property type="entry name" value="DUF4670"/>
</dbReference>
<evidence type="ECO:0000256" key="1">
    <source>
        <dbReference type="SAM" id="MobiDB-lite"/>
    </source>
</evidence>
<feature type="region of interest" description="Disordered" evidence="1">
    <location>
        <begin position="586"/>
        <end position="1288"/>
    </location>
</feature>
<organism evidence="2 3">
    <name type="scientific">Xenopus laevis</name>
    <name type="common">African clawed frog</name>
    <dbReference type="NCBI Taxonomy" id="8355"/>
    <lineage>
        <taxon>Eukaryota</taxon>
        <taxon>Metazoa</taxon>
        <taxon>Chordata</taxon>
        <taxon>Craniata</taxon>
        <taxon>Vertebrata</taxon>
        <taxon>Euteleostomi</taxon>
        <taxon>Amphibia</taxon>
        <taxon>Batrachia</taxon>
        <taxon>Anura</taxon>
        <taxon>Pipoidea</taxon>
        <taxon>Pipidae</taxon>
        <taxon>Xenopodinae</taxon>
        <taxon>Xenopus</taxon>
        <taxon>Xenopus</taxon>
    </lineage>
</organism>
<dbReference type="Pfam" id="PF15709">
    <property type="entry name" value="DUF4670"/>
    <property type="match status" value="1"/>
</dbReference>
<feature type="region of interest" description="Disordered" evidence="1">
    <location>
        <begin position="419"/>
        <end position="438"/>
    </location>
</feature>
<dbReference type="Proteomes" id="UP000186698">
    <property type="component" value="Chromosome 9_10L"/>
</dbReference>
<feature type="compositionally biased region" description="Basic and acidic residues" evidence="1">
    <location>
        <begin position="1082"/>
        <end position="1092"/>
    </location>
</feature>
<keyword evidence="2" id="KW-1185">Reference proteome</keyword>
<evidence type="ECO:0000313" key="2">
    <source>
        <dbReference type="Proteomes" id="UP000186698"/>
    </source>
</evidence>
<dbReference type="PANTHER" id="PTHR21937">
    <property type="entry name" value="CCDC66 DOMAIN-CONTAINING PROTEIN"/>
    <property type="match status" value="1"/>
</dbReference>
<proteinExistence type="predicted"/>
<feature type="compositionally biased region" description="Acidic residues" evidence="1">
    <location>
        <begin position="586"/>
        <end position="599"/>
    </location>
</feature>
<feature type="compositionally biased region" description="Polar residues" evidence="1">
    <location>
        <begin position="755"/>
        <end position="781"/>
    </location>
</feature>
<feature type="compositionally biased region" description="Basic and acidic residues" evidence="1">
    <location>
        <begin position="803"/>
        <end position="816"/>
    </location>
</feature>
<protein>
    <submittedName>
        <fullName evidence="3">Uncharacterized protein KIAA2012 isoform X1</fullName>
    </submittedName>
</protein>
<feature type="compositionally biased region" description="Basic residues" evidence="1">
    <location>
        <begin position="646"/>
        <end position="656"/>
    </location>
</feature>
<gene>
    <name evidence="3" type="primary">LOC108701456</name>
</gene>
<accession>A0A8J0TVI9</accession>
<dbReference type="OrthoDB" id="6162046at2759"/>
<dbReference type="KEGG" id="xla:108701456"/>
<feature type="compositionally biased region" description="Basic and acidic residues" evidence="1">
    <location>
        <begin position="854"/>
        <end position="883"/>
    </location>
</feature>
<dbReference type="RefSeq" id="XP_018091659.1">
    <property type="nucleotide sequence ID" value="XM_018236170.2"/>
</dbReference>
<feature type="compositionally biased region" description="Basic and acidic residues" evidence="1">
    <location>
        <begin position="972"/>
        <end position="983"/>
    </location>
</feature>
<sequence length="1361" mass="155905">MSNLSLLSRGSAQVVKTTQEKIEVHYDPEDYFNWRSYNNFQTKRFLRGGYSSNRFWEVLPPKTYSTKKGALVLFSEDLALPWWYRVNNKWVQRRHRLKRNKLQLELNTLQDLTEAILAYGRKQKTSSDQQPYLHILREEETQNDRQIRPGYSPKRYLIRLFETWDPSTIYNLQQAGSLRNSVRLQPLTTNYAASGRRHQDLSSVPLKYQCPSAFLPHPNPHWNHDDLFTTSGRFTPVQEENENEEELVHDVDIAEESRKKKSAFPVTNIEALQSSDADTVDTYKRKNTWRRKGKQLESSQVNNEVTSDISQHPFFHIDGSLEKNISEATQVKPHFTFYGGPFTGRRKFQQDEAGFLPPISQFVGSDTGAKKESITKRDSFKLPPIFDEISRAPKRKRRCQATDPPKELLVIPLLIHFQPQQPKQEEKPNRAGKSTQDYLESQDIVKENRDVPPLAEDVHMRLPENKINTLQMDIEWNAHQHADGDLLLMHEAPPLGSLPPINGKKGPGNQSSMANLKATNMSNSNSTGPKTLPTGIIRGSLPEELKECCKNNSMGSLIMSPDGEIVCLSLLGSARDADVPVRFDFIPEEEDNEEEEEVDSLSLESKGQEEQWPSNQQDMEQGADGRKTLSVHIPTSSPEEAAPVPIHRKDKKKHGAPPRPNPPEDDAKTSKQLTQGERSKNRRVKEVDSAVHEQGSMADMTEPPPVHTVTASSKRDSICTDQTNASSASSRRTSGAKFSPDTASEAKGQDEFSNDKQALSTETSGRMSPINNKQKMQNMESDVQGLYQKSSREDKIVQGSPAKKPDYPRIKSEFQKETSNSETRKKIREQGIAAEKNLNHEVTAPPSVQGQHSTKSEETNKKGPMKEQSKKQKALEATEKRQSEPSGETTEILKSLGKVPNGSREKLPTIPSQALQDIGKVPNQNEQKAMTEDEEMELLEQIASNTMKETSKIKEKKKNQKAQKSLKTPTAEAKKTKQKDTKKQGKAAFVVGQPKEKKPEEIPSPMKPTGVLNRQETITESSDSNHKKQKNDIPEIEVEVPSLTVVTPERSSTPADSEDHLLSAPDGEDIEILDPVAEQSATDDKQMAETSKEVLSQPSEYDYAHSETSEATTTSLRRQRSSRVQELSDKAERRRIEVERKRKEREEQLRLEQEQQERMEKMKTELDQEQQRRAEEIRMKKHHEEEEKRRQEQERARRLQLEQQALERARQQQEEHRRKLQEIHRRKQQEELERMELERQRQMQIEREAAEEHLRLQDMAAEEREEYKRKKQEKEEQARREAEEKRRKAEEEAKAVMEEARRQAQLLARQTAALEKQLQFNKGLLKESVGLDQTQGVSKPWVFSYFEFIELPLLPLSVQGD</sequence>
<feature type="compositionally biased region" description="Basic and acidic residues" evidence="1">
    <location>
        <begin position="1126"/>
        <end position="1288"/>
    </location>
</feature>
<reference evidence="3" key="1">
    <citation type="submission" date="2025-08" db="UniProtKB">
        <authorList>
            <consortium name="RefSeq"/>
        </authorList>
    </citation>
    <scope>IDENTIFICATION</scope>
    <source>
        <strain evidence="3">J_2021</strain>
        <tissue evidence="3">Erythrocytes</tissue>
    </source>
</reference>
<name>A0A8J0TVI9_XENLA</name>
<feature type="compositionally biased region" description="Polar residues" evidence="1">
    <location>
        <begin position="1012"/>
        <end position="1022"/>
    </location>
</feature>
<evidence type="ECO:0000313" key="3">
    <source>
        <dbReference type="RefSeq" id="XP_018091659.1"/>
    </source>
</evidence>
<dbReference type="PANTHER" id="PTHR21937:SF5">
    <property type="entry name" value="GENE 973-RELATED"/>
    <property type="match status" value="1"/>
</dbReference>
<feature type="compositionally biased region" description="Low complexity" evidence="1">
    <location>
        <begin position="962"/>
        <end position="971"/>
    </location>
</feature>
<feature type="compositionally biased region" description="Basic and acidic residues" evidence="1">
    <location>
        <begin position="1023"/>
        <end position="1033"/>
    </location>
</feature>